<feature type="domain" description="Methyl-accepting transducer" evidence="6">
    <location>
        <begin position="93"/>
        <end position="276"/>
    </location>
</feature>
<dbReference type="GO" id="GO:0004888">
    <property type="term" value="F:transmembrane signaling receptor activity"/>
    <property type="evidence" value="ECO:0007669"/>
    <property type="project" value="InterPro"/>
</dbReference>
<keyword evidence="1 3" id="KW-0807">Transducer</keyword>
<dbReference type="GO" id="GO:0007165">
    <property type="term" value="P:signal transduction"/>
    <property type="evidence" value="ECO:0007669"/>
    <property type="project" value="UniProtKB-KW"/>
</dbReference>
<keyword evidence="5" id="KW-0472">Membrane</keyword>
<dbReference type="PANTHER" id="PTHR32089">
    <property type="entry name" value="METHYL-ACCEPTING CHEMOTAXIS PROTEIN MCPB"/>
    <property type="match status" value="1"/>
</dbReference>
<reference evidence="7 8" key="1">
    <citation type="submission" date="2020-02" db="EMBL/GenBank/DDBJ databases">
        <title>Ideonella bacterium strain TBM-1.</title>
        <authorList>
            <person name="Chen W.-M."/>
        </authorList>
    </citation>
    <scope>NUCLEOTIDE SEQUENCE [LARGE SCALE GENOMIC DNA]</scope>
    <source>
        <strain evidence="7 8">TBM-1</strain>
    </source>
</reference>
<evidence type="ECO:0000313" key="7">
    <source>
        <dbReference type="EMBL" id="NDY90496.1"/>
    </source>
</evidence>
<organism evidence="7 8">
    <name type="scientific">Ideonella livida</name>
    <dbReference type="NCBI Taxonomy" id="2707176"/>
    <lineage>
        <taxon>Bacteria</taxon>
        <taxon>Pseudomonadati</taxon>
        <taxon>Pseudomonadota</taxon>
        <taxon>Betaproteobacteria</taxon>
        <taxon>Burkholderiales</taxon>
        <taxon>Sphaerotilaceae</taxon>
        <taxon>Ideonella</taxon>
    </lineage>
</organism>
<accession>A0A7C9PFB6</accession>
<dbReference type="InterPro" id="IPR004090">
    <property type="entry name" value="Chemotax_Me-accpt_rcpt"/>
</dbReference>
<evidence type="ECO:0000256" key="5">
    <source>
        <dbReference type="SAM" id="Phobius"/>
    </source>
</evidence>
<dbReference type="AlphaFoldDB" id="A0A7C9PFB6"/>
<keyword evidence="5" id="KW-0812">Transmembrane</keyword>
<evidence type="ECO:0000256" key="4">
    <source>
        <dbReference type="SAM" id="MobiDB-lite"/>
    </source>
</evidence>
<feature type="transmembrane region" description="Helical" evidence="5">
    <location>
        <begin position="27"/>
        <end position="47"/>
    </location>
</feature>
<dbReference type="GO" id="GO:0006935">
    <property type="term" value="P:chemotaxis"/>
    <property type="evidence" value="ECO:0007669"/>
    <property type="project" value="InterPro"/>
</dbReference>
<dbReference type="InterPro" id="IPR004089">
    <property type="entry name" value="MCPsignal_dom"/>
</dbReference>
<dbReference type="PANTHER" id="PTHR32089:SF112">
    <property type="entry name" value="LYSOZYME-LIKE PROTEIN-RELATED"/>
    <property type="match status" value="1"/>
</dbReference>
<dbReference type="SMART" id="SM00283">
    <property type="entry name" value="MA"/>
    <property type="match status" value="1"/>
</dbReference>
<evidence type="ECO:0000256" key="2">
    <source>
        <dbReference type="ARBA" id="ARBA00029447"/>
    </source>
</evidence>
<dbReference type="Gene3D" id="1.10.287.950">
    <property type="entry name" value="Methyl-accepting chemotaxis protein"/>
    <property type="match status" value="1"/>
</dbReference>
<evidence type="ECO:0000256" key="3">
    <source>
        <dbReference type="PROSITE-ProRule" id="PRU00284"/>
    </source>
</evidence>
<dbReference type="RefSeq" id="WP_163456359.1">
    <property type="nucleotide sequence ID" value="NZ_JAAGOH010000004.1"/>
</dbReference>
<proteinExistence type="inferred from homology"/>
<feature type="transmembrane region" description="Helical" evidence="5">
    <location>
        <begin position="59"/>
        <end position="77"/>
    </location>
</feature>
<dbReference type="EMBL" id="JAAGOH010000004">
    <property type="protein sequence ID" value="NDY90496.1"/>
    <property type="molecule type" value="Genomic_DNA"/>
</dbReference>
<dbReference type="Pfam" id="PF00015">
    <property type="entry name" value="MCPsignal"/>
    <property type="match status" value="1"/>
</dbReference>
<keyword evidence="5" id="KW-1133">Transmembrane helix</keyword>
<evidence type="ECO:0000256" key="1">
    <source>
        <dbReference type="ARBA" id="ARBA00023224"/>
    </source>
</evidence>
<sequence>MNPAHRPEVERSFSPDRPRRPRALRRWGVPALSVTVMATGVAFWPALWPAAEAGSLWRWLWLMTVGGAGLGLTALIVRAAGPRGGQRAHLQTLAERLGEASPYVTVMTRQLDGAVAQCEKDVLAVVDCLDQVHAAAEQQVERIDAATRNAHDLSEVIREKLLVDRQLSAILEMFVQRQEEELAGHAERVQRLQEVRDLAPMVDVVAEVARHTNILAINAAIEAARAGESGRGFAVVAGEVRRLAQQTAEAAREITAKINAVTQGIDAEVDKVMRTGVRDGSSRNMHDVLRDIEAMRHRFAEASERLQGDQGIDRGNNTIRAGLSEALGLIQFQDVLRQRVQQVQEAMQHLDHHLQGAAADLREPGEHGALPRLAISEVLAQQTQRYVMDAQRQTHHAAVKGKSGAALPAAAAPQAAERPAIELF</sequence>
<dbReference type="GO" id="GO:0016020">
    <property type="term" value="C:membrane"/>
    <property type="evidence" value="ECO:0007669"/>
    <property type="project" value="InterPro"/>
</dbReference>
<dbReference type="PRINTS" id="PR00260">
    <property type="entry name" value="CHEMTRNSDUCR"/>
</dbReference>
<gene>
    <name evidence="7" type="ORF">G3A44_04700</name>
</gene>
<evidence type="ECO:0000313" key="8">
    <source>
        <dbReference type="Proteomes" id="UP000484255"/>
    </source>
</evidence>
<comment type="caution">
    <text evidence="7">The sequence shown here is derived from an EMBL/GenBank/DDBJ whole genome shotgun (WGS) entry which is preliminary data.</text>
</comment>
<feature type="region of interest" description="Disordered" evidence="4">
    <location>
        <begin position="1"/>
        <end position="20"/>
    </location>
</feature>
<dbReference type="PROSITE" id="PS50111">
    <property type="entry name" value="CHEMOTAXIS_TRANSDUC_2"/>
    <property type="match status" value="1"/>
</dbReference>
<comment type="similarity">
    <text evidence="2">Belongs to the methyl-accepting chemotaxis (MCP) protein family.</text>
</comment>
<protein>
    <recommendedName>
        <fullName evidence="6">Methyl-accepting transducer domain-containing protein</fullName>
    </recommendedName>
</protein>
<evidence type="ECO:0000259" key="6">
    <source>
        <dbReference type="PROSITE" id="PS50111"/>
    </source>
</evidence>
<keyword evidence="8" id="KW-1185">Reference proteome</keyword>
<name>A0A7C9PFB6_9BURK</name>
<feature type="compositionally biased region" description="Basic and acidic residues" evidence="4">
    <location>
        <begin position="1"/>
        <end position="18"/>
    </location>
</feature>
<dbReference type="SUPFAM" id="SSF58104">
    <property type="entry name" value="Methyl-accepting chemotaxis protein (MCP) signaling domain"/>
    <property type="match status" value="1"/>
</dbReference>
<dbReference type="Proteomes" id="UP000484255">
    <property type="component" value="Unassembled WGS sequence"/>
</dbReference>